<evidence type="ECO:0000259" key="2">
    <source>
        <dbReference type="Pfam" id="PF08635"/>
    </source>
</evidence>
<dbReference type="Gene3D" id="3.30.360.10">
    <property type="entry name" value="Dihydrodipicolinate Reductase, domain 2"/>
    <property type="match status" value="1"/>
</dbReference>
<feature type="domain" description="Gfo/Idh/MocA-like oxidoreductase N-terminal" evidence="1">
    <location>
        <begin position="8"/>
        <end position="160"/>
    </location>
</feature>
<evidence type="ECO:0008006" key="5">
    <source>
        <dbReference type="Google" id="ProtNLM"/>
    </source>
</evidence>
<dbReference type="Pfam" id="PF08635">
    <property type="entry name" value="ox_reductase_C"/>
    <property type="match status" value="1"/>
</dbReference>
<gene>
    <name evidence="3" type="ORF">PV07_09004</name>
</gene>
<accession>A0A0D2C3S2</accession>
<organism evidence="3 4">
    <name type="scientific">Cladophialophora immunda</name>
    <dbReference type="NCBI Taxonomy" id="569365"/>
    <lineage>
        <taxon>Eukaryota</taxon>
        <taxon>Fungi</taxon>
        <taxon>Dikarya</taxon>
        <taxon>Ascomycota</taxon>
        <taxon>Pezizomycotina</taxon>
        <taxon>Eurotiomycetes</taxon>
        <taxon>Chaetothyriomycetidae</taxon>
        <taxon>Chaetothyriales</taxon>
        <taxon>Herpotrichiellaceae</taxon>
        <taxon>Cladophialophora</taxon>
    </lineage>
</organism>
<sequence length="406" mass="44888">MSETTKKFHVLYIGAGNITFGNDNVLWNHSLRIETYLGAKLEVVGIVDPSVERVKQVLLQKSGSAAAACYAKTKHFMTLREAQEQLTGTATLPDLILLATPPHFRGTTQPGRDLEVQVVSAFGPAPGLFVEKPVSTARPVQVWPVAKLVQQSGNKIAVGYMLRYLKVVQKAMSIIRDNNIKVMAVNARYSMAYSKVRKTDWWDKAKQCGPIVEQATHFCDLCRYLGGEVDLDTVRACALEHYEPAGKLSSMLVDESQIPAEERIPRVTAAFWKYQGGAVGSLMHIVALHGIRYSNEIVVAGDGFQLRLVDLYSTPTLYVRTPASEQEESFTFLNDDPFYSEFAGLLGSLGTVPCQEAANGVDSVQQGVPTASAEILSSYEDACKTYEFTWRIRDESEKSSAEFRQN</sequence>
<dbReference type="EMBL" id="KN847044">
    <property type="protein sequence ID" value="KIW25868.1"/>
    <property type="molecule type" value="Genomic_DNA"/>
</dbReference>
<dbReference type="SUPFAM" id="SSF55347">
    <property type="entry name" value="Glyceraldehyde-3-phosphate dehydrogenase-like, C-terminal domain"/>
    <property type="match status" value="1"/>
</dbReference>
<proteinExistence type="predicted"/>
<protein>
    <recommendedName>
        <fullName evidence="5">Gfo/Idh/MocA-like oxidoreductase N-terminal domain-containing protein</fullName>
    </recommendedName>
</protein>
<dbReference type="InterPro" id="IPR000683">
    <property type="entry name" value="Gfo/Idh/MocA-like_OxRdtase_N"/>
</dbReference>
<dbReference type="HOGENOM" id="CLU_039338_0_0_1"/>
<keyword evidence="4" id="KW-1185">Reference proteome</keyword>
<dbReference type="STRING" id="569365.A0A0D2C3S2"/>
<dbReference type="GeneID" id="27348198"/>
<dbReference type="OrthoDB" id="10250282at2759"/>
<dbReference type="GO" id="GO:0000166">
    <property type="term" value="F:nucleotide binding"/>
    <property type="evidence" value="ECO:0007669"/>
    <property type="project" value="InterPro"/>
</dbReference>
<dbReference type="RefSeq" id="XP_016246084.1">
    <property type="nucleotide sequence ID" value="XM_016396228.1"/>
</dbReference>
<evidence type="ECO:0000259" key="1">
    <source>
        <dbReference type="Pfam" id="PF01408"/>
    </source>
</evidence>
<reference evidence="3 4" key="1">
    <citation type="submission" date="2015-01" db="EMBL/GenBank/DDBJ databases">
        <title>The Genome Sequence of Cladophialophora immunda CBS83496.</title>
        <authorList>
            <consortium name="The Broad Institute Genomics Platform"/>
            <person name="Cuomo C."/>
            <person name="de Hoog S."/>
            <person name="Gorbushina A."/>
            <person name="Stielow B."/>
            <person name="Teixiera M."/>
            <person name="Abouelleil A."/>
            <person name="Chapman S.B."/>
            <person name="Priest M."/>
            <person name="Young S.K."/>
            <person name="Wortman J."/>
            <person name="Nusbaum C."/>
            <person name="Birren B."/>
        </authorList>
    </citation>
    <scope>NUCLEOTIDE SEQUENCE [LARGE SCALE GENOMIC DNA]</scope>
    <source>
        <strain evidence="3 4">CBS 83496</strain>
    </source>
</reference>
<name>A0A0D2C3S2_9EURO</name>
<dbReference type="PANTHER" id="PTHR43249:SF1">
    <property type="entry name" value="D-GLUCOSIDE 3-DEHYDROGENASE"/>
    <property type="match status" value="1"/>
</dbReference>
<dbReference type="Gene3D" id="3.40.50.720">
    <property type="entry name" value="NAD(P)-binding Rossmann-like Domain"/>
    <property type="match status" value="1"/>
</dbReference>
<evidence type="ECO:0000313" key="3">
    <source>
        <dbReference type="EMBL" id="KIW25868.1"/>
    </source>
</evidence>
<evidence type="ECO:0000313" key="4">
    <source>
        <dbReference type="Proteomes" id="UP000054466"/>
    </source>
</evidence>
<dbReference type="InterPro" id="IPR013944">
    <property type="entry name" value="OxRdtase_put_C"/>
</dbReference>
<dbReference type="PANTHER" id="PTHR43249">
    <property type="entry name" value="UDP-N-ACETYL-2-AMINO-2-DEOXY-D-GLUCURONATE OXIDASE"/>
    <property type="match status" value="1"/>
</dbReference>
<dbReference type="AlphaFoldDB" id="A0A0D2C3S2"/>
<dbReference type="SUPFAM" id="SSF51735">
    <property type="entry name" value="NAD(P)-binding Rossmann-fold domains"/>
    <property type="match status" value="1"/>
</dbReference>
<dbReference type="VEuPathDB" id="FungiDB:PV07_09004"/>
<feature type="domain" description="Oxidoreductase putative C-terminal" evidence="2">
    <location>
        <begin position="163"/>
        <end position="304"/>
    </location>
</feature>
<dbReference type="InterPro" id="IPR052515">
    <property type="entry name" value="Gfo/Idh/MocA_Oxidoreductase"/>
</dbReference>
<dbReference type="InterPro" id="IPR036291">
    <property type="entry name" value="NAD(P)-bd_dom_sf"/>
</dbReference>
<dbReference type="Pfam" id="PF01408">
    <property type="entry name" value="GFO_IDH_MocA"/>
    <property type="match status" value="1"/>
</dbReference>
<dbReference type="Proteomes" id="UP000054466">
    <property type="component" value="Unassembled WGS sequence"/>
</dbReference>